<dbReference type="PANTHER" id="PTHR22911">
    <property type="entry name" value="ACYL-MALONYL CONDENSING ENZYME-RELATED"/>
    <property type="match status" value="1"/>
</dbReference>
<evidence type="ECO:0000256" key="6">
    <source>
        <dbReference type="SAM" id="Phobius"/>
    </source>
</evidence>
<feature type="domain" description="EamA" evidence="8">
    <location>
        <begin position="150"/>
        <end position="277"/>
    </location>
</feature>
<feature type="chain" id="PRO_5011751036" evidence="7">
    <location>
        <begin position="26"/>
        <end position="302"/>
    </location>
</feature>
<reference evidence="9 10" key="1">
    <citation type="submission" date="2016-10" db="EMBL/GenBank/DDBJ databases">
        <authorList>
            <person name="de Groot N.N."/>
        </authorList>
    </citation>
    <scope>NUCLEOTIDE SEQUENCE [LARGE SCALE GENOMIC DNA]</scope>
    <source>
        <strain evidence="9 10">CGMCC 1.9157</strain>
    </source>
</reference>
<dbReference type="GO" id="GO:0016020">
    <property type="term" value="C:membrane"/>
    <property type="evidence" value="ECO:0007669"/>
    <property type="project" value="UniProtKB-SubCell"/>
</dbReference>
<keyword evidence="5 6" id="KW-0472">Membrane</keyword>
<evidence type="ECO:0000256" key="3">
    <source>
        <dbReference type="ARBA" id="ARBA00022692"/>
    </source>
</evidence>
<dbReference type="STRING" id="655353.SAMN04488056_107123"/>
<dbReference type="EMBL" id="FOVR01000007">
    <property type="protein sequence ID" value="SFO51610.1"/>
    <property type="molecule type" value="Genomic_DNA"/>
</dbReference>
<dbReference type="PANTHER" id="PTHR22911:SF6">
    <property type="entry name" value="SOLUTE CARRIER FAMILY 35 MEMBER G1"/>
    <property type="match status" value="1"/>
</dbReference>
<evidence type="ECO:0000313" key="9">
    <source>
        <dbReference type="EMBL" id="SFO51610.1"/>
    </source>
</evidence>
<evidence type="ECO:0000259" key="8">
    <source>
        <dbReference type="Pfam" id="PF00892"/>
    </source>
</evidence>
<dbReference type="OrthoDB" id="9812899at2"/>
<feature type="transmembrane region" description="Helical" evidence="6">
    <location>
        <begin position="260"/>
        <end position="277"/>
    </location>
</feature>
<dbReference type="AlphaFoldDB" id="A0A1I5HUD8"/>
<evidence type="ECO:0000256" key="7">
    <source>
        <dbReference type="SAM" id="SignalP"/>
    </source>
</evidence>
<feature type="transmembrane region" description="Helical" evidence="6">
    <location>
        <begin position="143"/>
        <end position="166"/>
    </location>
</feature>
<dbReference type="InterPro" id="IPR037185">
    <property type="entry name" value="EmrE-like"/>
</dbReference>
<feature type="transmembrane region" description="Helical" evidence="6">
    <location>
        <begin position="203"/>
        <end position="222"/>
    </location>
</feature>
<keyword evidence="10" id="KW-1185">Reference proteome</keyword>
<feature type="transmembrane region" description="Helical" evidence="6">
    <location>
        <begin position="234"/>
        <end position="254"/>
    </location>
</feature>
<keyword evidence="4 6" id="KW-1133">Transmembrane helix</keyword>
<feature type="transmembrane region" description="Helical" evidence="6">
    <location>
        <begin position="178"/>
        <end position="197"/>
    </location>
</feature>
<organism evidence="9 10">
    <name type="scientific">Cohaesibacter marisflavi</name>
    <dbReference type="NCBI Taxonomy" id="655353"/>
    <lineage>
        <taxon>Bacteria</taxon>
        <taxon>Pseudomonadati</taxon>
        <taxon>Pseudomonadota</taxon>
        <taxon>Alphaproteobacteria</taxon>
        <taxon>Hyphomicrobiales</taxon>
        <taxon>Cohaesibacteraceae</taxon>
    </lineage>
</organism>
<evidence type="ECO:0000256" key="5">
    <source>
        <dbReference type="ARBA" id="ARBA00023136"/>
    </source>
</evidence>
<feature type="transmembrane region" description="Helical" evidence="6">
    <location>
        <begin position="121"/>
        <end position="137"/>
    </location>
</feature>
<evidence type="ECO:0000256" key="1">
    <source>
        <dbReference type="ARBA" id="ARBA00004141"/>
    </source>
</evidence>
<feature type="domain" description="EamA" evidence="8">
    <location>
        <begin position="6"/>
        <end position="136"/>
    </location>
</feature>
<feature type="signal peptide" evidence="7">
    <location>
        <begin position="1"/>
        <end position="25"/>
    </location>
</feature>
<dbReference type="RefSeq" id="WP_090073358.1">
    <property type="nucleotide sequence ID" value="NZ_FOVR01000007.1"/>
</dbReference>
<gene>
    <name evidence="9" type="ORF">SAMN04488056_107123</name>
</gene>
<dbReference type="SUPFAM" id="SSF103481">
    <property type="entry name" value="Multidrug resistance efflux transporter EmrE"/>
    <property type="match status" value="2"/>
</dbReference>
<protein>
    <submittedName>
        <fullName evidence="9">EamA-like transporter family protein</fullName>
    </submittedName>
</protein>
<accession>A0A1I5HUD8</accession>
<dbReference type="Pfam" id="PF00892">
    <property type="entry name" value="EamA"/>
    <property type="match status" value="2"/>
</dbReference>
<name>A0A1I5HUD8_9HYPH</name>
<proteinExistence type="inferred from homology"/>
<evidence type="ECO:0000256" key="2">
    <source>
        <dbReference type="ARBA" id="ARBA00009853"/>
    </source>
</evidence>
<dbReference type="Proteomes" id="UP000199236">
    <property type="component" value="Unassembled WGS sequence"/>
</dbReference>
<evidence type="ECO:0000313" key="10">
    <source>
        <dbReference type="Proteomes" id="UP000199236"/>
    </source>
</evidence>
<evidence type="ECO:0000256" key="4">
    <source>
        <dbReference type="ARBA" id="ARBA00022989"/>
    </source>
</evidence>
<keyword evidence="3 6" id="KW-0812">Transmembrane</keyword>
<dbReference type="InterPro" id="IPR000620">
    <property type="entry name" value="EamA_dom"/>
</dbReference>
<comment type="similarity">
    <text evidence="2">Belongs to the drug/metabolite transporter (DMT) superfamily. 10 TMS drug/metabolite exporter (DME) (TC 2.A.7.3) family.</text>
</comment>
<keyword evidence="7" id="KW-0732">Signal</keyword>
<sequence length="302" mass="32435">MTSNQKAVLLALCSTALMTATASLAKLAAHDYHVLQILFFRQIVILLSTLPLLVKDFPNALKTSHPGLHSLRLSGAFAALSLGILAVSGLPLTTATTLGFANIFFVSLLAHQFLGERLGPFRLVAIVSGFIGVFIAIKPTPESFLDGFSLIALAAAFGASLAALSVRKLSQTESTTTLLSYQALFIGLLSGIPMIWLWRQPDLTDLILLLGMGCLSAAGNWIGIRALRLGEAGLVKSVDYISLIYAALFGYFIFGEYPDSSTLLGAGIIILAAFAIVQQRPIEKLLFAANRKMRRTDRCYKG</sequence>
<comment type="subcellular location">
    <subcellularLocation>
        <location evidence="1">Membrane</location>
        <topology evidence="1">Multi-pass membrane protein</topology>
    </subcellularLocation>
</comment>